<accession>A0A4R3JJ58</accession>
<dbReference type="AlphaFoldDB" id="A0A4R3JJ58"/>
<evidence type="ECO:0000313" key="2">
    <source>
        <dbReference type="EMBL" id="TCS66155.1"/>
    </source>
</evidence>
<organism evidence="2 3">
    <name type="scientific">Faecalimonas umbilicata</name>
    <dbReference type="NCBI Taxonomy" id="1912855"/>
    <lineage>
        <taxon>Bacteria</taxon>
        <taxon>Bacillati</taxon>
        <taxon>Bacillota</taxon>
        <taxon>Clostridia</taxon>
        <taxon>Lachnospirales</taxon>
        <taxon>Lachnospiraceae</taxon>
        <taxon>Faecalimonas</taxon>
    </lineage>
</organism>
<dbReference type="RefSeq" id="WP_116442366.1">
    <property type="nucleotide sequence ID" value="NZ_BHEO01000008.1"/>
</dbReference>
<gene>
    <name evidence="2" type="ORF">EDD74_11953</name>
    <name evidence="1" type="ORF">FAEUMB_30650</name>
</gene>
<dbReference type="Proteomes" id="UP000702954">
    <property type="component" value="Unassembled WGS sequence"/>
</dbReference>
<evidence type="ECO:0000313" key="4">
    <source>
        <dbReference type="Proteomes" id="UP000702954"/>
    </source>
</evidence>
<protein>
    <submittedName>
        <fullName evidence="2">Uncharacterized protein</fullName>
    </submittedName>
</protein>
<dbReference type="Proteomes" id="UP000294613">
    <property type="component" value="Unassembled WGS sequence"/>
</dbReference>
<dbReference type="EMBL" id="BHEO01000008">
    <property type="protein sequence ID" value="GBU06524.1"/>
    <property type="molecule type" value="Genomic_DNA"/>
</dbReference>
<sequence>MELHRNLLEEIRAEQGLRMESMKKYYPFFEIVSHDLKQFQNGKYKSIDIGYVLMAVLRMLIEENNFNNTGVTYTDYLNFVIPFLESEFALDCTPEEYAQLAGYVFDKIKNDGKPFSYEFYDPEEKIRKVARVWLMKSHFQEGNIYYYITESGIEFYLNTKEFKEESKISIQQLLLEKMIRTQNFKGGREIVKRICNEVLKLKMQKREVLQVLVHDLKNGLSLYREFFQESVCWFDEEHDLFMKNTRLIAGAMSMLSPVDQIKNKEEIFLLDSELKRAMAMHSELLSECMDLRRKVDSMVEQGTLNAIRPVVYFRQFLETALKKDDVEQLKLLAEPLFQAKKKKMFDLKRLDEMLALRRGMDEEREEIESEEEADYVYDDELEEQRISSNYRILVRELFVMLKKTDCFTLREWNEQLEVRYGQKIFANGDYYSFLVNLCQKHEIVIRDAVRHPATNFEAVLKQYFEIEGTEEELQMDFCLETLTDEEPVTFLECFSVTNIRVERMNGDDRADAGNRD</sequence>
<name>A0A4R3JJ58_9FIRM</name>
<evidence type="ECO:0000313" key="1">
    <source>
        <dbReference type="EMBL" id="GBU06524.1"/>
    </source>
</evidence>
<evidence type="ECO:0000313" key="3">
    <source>
        <dbReference type="Proteomes" id="UP000294613"/>
    </source>
</evidence>
<reference evidence="1 4" key="1">
    <citation type="journal article" date="2018" name="Int. J. Syst. Evol. Microbiol.">
        <title>Draft Genome Sequence of Faecalimonas umbilicata JCM 30896T, an Acetate-Producing Bacterium Isolated from Human Feces.</title>
        <authorList>
            <person name="Sakamoto M."/>
            <person name="Ikeyama N."/>
            <person name="Yuki M."/>
            <person name="Ohkuma M."/>
        </authorList>
    </citation>
    <scope>NUCLEOTIDE SEQUENCE [LARGE SCALE GENOMIC DNA]</scope>
    <source>
        <strain evidence="1 4">EGH7</strain>
    </source>
</reference>
<proteinExistence type="predicted"/>
<dbReference type="EMBL" id="SLZV01000019">
    <property type="protein sequence ID" value="TCS66155.1"/>
    <property type="molecule type" value="Genomic_DNA"/>
</dbReference>
<keyword evidence="4" id="KW-1185">Reference proteome</keyword>
<reference evidence="2 3" key="2">
    <citation type="submission" date="2019-03" db="EMBL/GenBank/DDBJ databases">
        <title>Genomic Encyclopedia of Type Strains, Phase IV (KMG-IV): sequencing the most valuable type-strain genomes for metagenomic binning, comparative biology and taxonomic classification.</title>
        <authorList>
            <person name="Goeker M."/>
        </authorList>
    </citation>
    <scope>NUCLEOTIDE SEQUENCE [LARGE SCALE GENOMIC DNA]</scope>
    <source>
        <strain evidence="2 3">DSM 103426</strain>
    </source>
</reference>
<comment type="caution">
    <text evidence="2">The sequence shown here is derived from an EMBL/GenBank/DDBJ whole genome shotgun (WGS) entry which is preliminary data.</text>
</comment>